<comment type="catalytic activity">
    <reaction evidence="15">
        <text>L-threonyl-[protein] + ATP = O-phospho-L-threonyl-[protein] + ADP + H(+)</text>
        <dbReference type="Rhea" id="RHEA:46608"/>
        <dbReference type="Rhea" id="RHEA-COMP:11060"/>
        <dbReference type="Rhea" id="RHEA-COMP:11605"/>
        <dbReference type="ChEBI" id="CHEBI:15378"/>
        <dbReference type="ChEBI" id="CHEBI:30013"/>
        <dbReference type="ChEBI" id="CHEBI:30616"/>
        <dbReference type="ChEBI" id="CHEBI:61977"/>
        <dbReference type="ChEBI" id="CHEBI:456216"/>
        <dbReference type="EC" id="2.7.11.1"/>
    </reaction>
</comment>
<sequence>MDIAILFLVHFLLIAGTYSANDCQSSACDYYGLPIRFPFQLSPQQPQSCGYPGFNVHCNNQRKPVVNLPYSGDFLIKSISYRKQLVKLHDPYKCLPKRLLELNLSGSPFKAAYYQNYTLLSCPLDFDTSRFTTIACLSNSTSRILATSSVSLANSLTTCKIIRSSLIPVSRPPQDNDGLSSDLSDDLLLKWSIPNCDQCEENGGICNFRNTTSGQPTCSHQSKTGAIHVFRIIALCVTVPAIATSIIIATFICFTRGPDFNRQEAELALQSVNESQGLDESTIESYTKVIIGESRRLPAGPNDITCPICLSDYHANETLKCIPECQHCFHSECIDEWLRRKGTCPVCRNSPSPARVIT</sequence>
<dbReference type="GO" id="GO:0030247">
    <property type="term" value="F:polysaccharide binding"/>
    <property type="evidence" value="ECO:0007669"/>
    <property type="project" value="InterPro"/>
</dbReference>
<keyword evidence="6" id="KW-0479">Metal-binding</keyword>
<name>A0A161X5D0_DAUCS</name>
<dbReference type="PANTHER" id="PTHR46279">
    <property type="entry name" value="RING/U-BOX SUPERFAMILY PROTEIN"/>
    <property type="match status" value="1"/>
</dbReference>
<comment type="catalytic activity">
    <reaction evidence="16">
        <text>L-seryl-[protein] + ATP = O-phospho-L-seryl-[protein] + ADP + H(+)</text>
        <dbReference type="Rhea" id="RHEA:17989"/>
        <dbReference type="Rhea" id="RHEA-COMP:9863"/>
        <dbReference type="Rhea" id="RHEA-COMP:11604"/>
        <dbReference type="ChEBI" id="CHEBI:15378"/>
        <dbReference type="ChEBI" id="CHEBI:29999"/>
        <dbReference type="ChEBI" id="CHEBI:30616"/>
        <dbReference type="ChEBI" id="CHEBI:83421"/>
        <dbReference type="ChEBI" id="CHEBI:456216"/>
        <dbReference type="EC" id="2.7.11.1"/>
    </reaction>
</comment>
<dbReference type="InterPro" id="IPR025287">
    <property type="entry name" value="WAK_GUB"/>
</dbReference>
<dbReference type="Pfam" id="PF13947">
    <property type="entry name" value="GUB_WAK_bind"/>
    <property type="match status" value="1"/>
</dbReference>
<gene>
    <name evidence="18" type="ORF">DCAR_0207875</name>
</gene>
<evidence type="ECO:0000256" key="1">
    <source>
        <dbReference type="ARBA" id="ARBA00000900"/>
    </source>
</evidence>
<evidence type="ECO:0000256" key="13">
    <source>
        <dbReference type="ARBA" id="ARBA00023180"/>
    </source>
</evidence>
<accession>A0A161X5D0</accession>
<keyword evidence="11" id="KW-1133">Transmembrane helix</keyword>
<dbReference type="Proteomes" id="UP000077755">
    <property type="component" value="Chromosome 2"/>
</dbReference>
<evidence type="ECO:0000256" key="4">
    <source>
        <dbReference type="ARBA" id="ARBA00022679"/>
    </source>
</evidence>
<dbReference type="InterPro" id="IPR032872">
    <property type="entry name" value="WAK_assoc_C"/>
</dbReference>
<evidence type="ECO:0000256" key="14">
    <source>
        <dbReference type="ARBA" id="ARBA00024209"/>
    </source>
</evidence>
<evidence type="ECO:0000256" key="12">
    <source>
        <dbReference type="ARBA" id="ARBA00023136"/>
    </source>
</evidence>
<keyword evidence="7" id="KW-0732">Signal</keyword>
<keyword evidence="13" id="KW-0325">Glycoprotein</keyword>
<evidence type="ECO:0000256" key="6">
    <source>
        <dbReference type="ARBA" id="ARBA00022723"/>
    </source>
</evidence>
<comment type="similarity">
    <text evidence="14">Belongs to the RING-type zinc finger family. ATL subfamily.</text>
</comment>
<reference evidence="18" key="2">
    <citation type="submission" date="2022-03" db="EMBL/GenBank/DDBJ databases">
        <title>Draft title - Genomic analysis of global carrot germplasm unveils the trajectory of domestication and the origin of high carotenoid orange carrot.</title>
        <authorList>
            <person name="Iorizzo M."/>
            <person name="Ellison S."/>
            <person name="Senalik D."/>
            <person name="Macko-Podgorni A."/>
            <person name="Grzebelus D."/>
            <person name="Bostan H."/>
            <person name="Rolling W."/>
            <person name="Curaba J."/>
            <person name="Simon P."/>
        </authorList>
    </citation>
    <scope>NUCLEOTIDE SEQUENCE</scope>
    <source>
        <tissue evidence="18">Leaf</tissue>
    </source>
</reference>
<dbReference type="Pfam" id="PF13639">
    <property type="entry name" value="zf-RING_2"/>
    <property type="match status" value="1"/>
</dbReference>
<dbReference type="PROSITE" id="PS50089">
    <property type="entry name" value="ZF_RING_2"/>
    <property type="match status" value="1"/>
</dbReference>
<evidence type="ECO:0000256" key="15">
    <source>
        <dbReference type="ARBA" id="ARBA00047899"/>
    </source>
</evidence>
<comment type="catalytic activity">
    <reaction evidence="1">
        <text>S-ubiquitinyl-[E2 ubiquitin-conjugating enzyme]-L-cysteine + [acceptor protein]-L-lysine = [E2 ubiquitin-conjugating enzyme]-L-cysteine + N(6)-ubiquitinyl-[acceptor protein]-L-lysine.</text>
        <dbReference type="EC" id="2.3.2.27"/>
    </reaction>
</comment>
<keyword evidence="5" id="KW-0812">Transmembrane</keyword>
<proteinExistence type="inferred from homology"/>
<protein>
    <recommendedName>
        <fullName evidence="17">RING-type domain-containing protein</fullName>
    </recommendedName>
</protein>
<dbReference type="OMA" id="YSANDCQ"/>
<dbReference type="OrthoDB" id="8062037at2759"/>
<evidence type="ECO:0000256" key="16">
    <source>
        <dbReference type="ARBA" id="ARBA00048679"/>
    </source>
</evidence>
<dbReference type="PANTHER" id="PTHR46279:SF2">
    <property type="entry name" value="RING-H2 FINGER PROTEIN ATL21A-RELATED"/>
    <property type="match status" value="1"/>
</dbReference>
<evidence type="ECO:0000256" key="11">
    <source>
        <dbReference type="ARBA" id="ARBA00022989"/>
    </source>
</evidence>
<evidence type="ECO:0000256" key="5">
    <source>
        <dbReference type="ARBA" id="ARBA00022692"/>
    </source>
</evidence>
<dbReference type="GO" id="GO:0008270">
    <property type="term" value="F:zinc ion binding"/>
    <property type="evidence" value="ECO:0007669"/>
    <property type="project" value="UniProtKB-KW"/>
</dbReference>
<keyword evidence="19" id="KW-1185">Reference proteome</keyword>
<evidence type="ECO:0000256" key="9">
    <source>
        <dbReference type="ARBA" id="ARBA00022786"/>
    </source>
</evidence>
<feature type="domain" description="RING-type" evidence="17">
    <location>
        <begin position="306"/>
        <end position="348"/>
    </location>
</feature>
<keyword evidence="9" id="KW-0833">Ubl conjugation pathway</keyword>
<dbReference type="Gramene" id="KZN06135">
    <property type="protein sequence ID" value="KZN06135"/>
    <property type="gene ID" value="DCAR_006972"/>
</dbReference>
<dbReference type="GO" id="GO:0004674">
    <property type="term" value="F:protein serine/threonine kinase activity"/>
    <property type="evidence" value="ECO:0007669"/>
    <property type="project" value="UniProtKB-EC"/>
</dbReference>
<evidence type="ECO:0000313" key="18">
    <source>
        <dbReference type="EMBL" id="WOG88640.1"/>
    </source>
</evidence>
<reference evidence="18" key="1">
    <citation type="journal article" date="2016" name="Nat. Genet.">
        <title>A high-quality carrot genome assembly provides new insights into carotenoid accumulation and asterid genome evolution.</title>
        <authorList>
            <person name="Iorizzo M."/>
            <person name="Ellison S."/>
            <person name="Senalik D."/>
            <person name="Zeng P."/>
            <person name="Satapoomin P."/>
            <person name="Huang J."/>
            <person name="Bowman M."/>
            <person name="Iovene M."/>
            <person name="Sanseverino W."/>
            <person name="Cavagnaro P."/>
            <person name="Yildiz M."/>
            <person name="Macko-Podgorni A."/>
            <person name="Moranska E."/>
            <person name="Grzebelus E."/>
            <person name="Grzebelus D."/>
            <person name="Ashrafi H."/>
            <person name="Zheng Z."/>
            <person name="Cheng S."/>
            <person name="Spooner D."/>
            <person name="Van Deynze A."/>
            <person name="Simon P."/>
        </authorList>
    </citation>
    <scope>NUCLEOTIDE SEQUENCE</scope>
    <source>
        <tissue evidence="18">Leaf</tissue>
    </source>
</reference>
<evidence type="ECO:0000256" key="7">
    <source>
        <dbReference type="ARBA" id="ARBA00022729"/>
    </source>
</evidence>
<dbReference type="InterPro" id="IPR013083">
    <property type="entry name" value="Znf_RING/FYVE/PHD"/>
</dbReference>
<keyword evidence="4" id="KW-0808">Transferase</keyword>
<keyword evidence="12" id="KW-0472">Membrane</keyword>
<comment type="subcellular location">
    <subcellularLocation>
        <location evidence="2">Membrane</location>
        <topology evidence="2">Single-pass membrane protein</topology>
    </subcellularLocation>
</comment>
<dbReference type="InterPro" id="IPR001841">
    <property type="entry name" value="Znf_RING"/>
</dbReference>
<evidence type="ECO:0000256" key="10">
    <source>
        <dbReference type="ARBA" id="ARBA00022833"/>
    </source>
</evidence>
<dbReference type="Pfam" id="PF14380">
    <property type="entry name" value="WAK_assoc"/>
    <property type="match status" value="1"/>
</dbReference>
<organism evidence="18 19">
    <name type="scientific">Daucus carota subsp. sativus</name>
    <name type="common">Carrot</name>
    <dbReference type="NCBI Taxonomy" id="79200"/>
    <lineage>
        <taxon>Eukaryota</taxon>
        <taxon>Viridiplantae</taxon>
        <taxon>Streptophyta</taxon>
        <taxon>Embryophyta</taxon>
        <taxon>Tracheophyta</taxon>
        <taxon>Spermatophyta</taxon>
        <taxon>Magnoliopsida</taxon>
        <taxon>eudicotyledons</taxon>
        <taxon>Gunneridae</taxon>
        <taxon>Pentapetalae</taxon>
        <taxon>asterids</taxon>
        <taxon>campanulids</taxon>
        <taxon>Apiales</taxon>
        <taxon>Apiaceae</taxon>
        <taxon>Apioideae</taxon>
        <taxon>Scandiceae</taxon>
        <taxon>Daucinae</taxon>
        <taxon>Daucus</taxon>
        <taxon>Daucus sect. Daucus</taxon>
    </lineage>
</organism>
<keyword evidence="8" id="KW-0863">Zinc-finger</keyword>
<evidence type="ECO:0000313" key="19">
    <source>
        <dbReference type="Proteomes" id="UP000077755"/>
    </source>
</evidence>
<dbReference type="EMBL" id="CP093344">
    <property type="protein sequence ID" value="WOG88640.1"/>
    <property type="molecule type" value="Genomic_DNA"/>
</dbReference>
<dbReference type="GO" id="GO:0016020">
    <property type="term" value="C:membrane"/>
    <property type="evidence" value="ECO:0007669"/>
    <property type="project" value="UniProtKB-SubCell"/>
</dbReference>
<dbReference type="SMART" id="SM00184">
    <property type="entry name" value="RING"/>
    <property type="match status" value="1"/>
</dbReference>
<evidence type="ECO:0000256" key="3">
    <source>
        <dbReference type="ARBA" id="ARBA00004906"/>
    </source>
</evidence>
<dbReference type="InterPro" id="IPR046948">
    <property type="entry name" value="ATL20-22-like"/>
</dbReference>
<evidence type="ECO:0000256" key="2">
    <source>
        <dbReference type="ARBA" id="ARBA00004167"/>
    </source>
</evidence>
<keyword evidence="10" id="KW-0862">Zinc</keyword>
<comment type="pathway">
    <text evidence="3">Protein modification; protein ubiquitination.</text>
</comment>
<dbReference type="Gene3D" id="3.30.40.10">
    <property type="entry name" value="Zinc/RING finger domain, C3HC4 (zinc finger)"/>
    <property type="match status" value="1"/>
</dbReference>
<evidence type="ECO:0000256" key="8">
    <source>
        <dbReference type="ARBA" id="ARBA00022771"/>
    </source>
</evidence>
<dbReference type="CDD" id="cd16461">
    <property type="entry name" value="RING-H2_EL5-like"/>
    <property type="match status" value="1"/>
</dbReference>
<dbReference type="SUPFAM" id="SSF57850">
    <property type="entry name" value="RING/U-box"/>
    <property type="match status" value="1"/>
</dbReference>
<evidence type="ECO:0000259" key="17">
    <source>
        <dbReference type="PROSITE" id="PS50089"/>
    </source>
</evidence>
<dbReference type="GO" id="GO:0061630">
    <property type="term" value="F:ubiquitin protein ligase activity"/>
    <property type="evidence" value="ECO:0007669"/>
    <property type="project" value="UniProtKB-EC"/>
</dbReference>
<dbReference type="KEGG" id="dcr:108209840"/>
<dbReference type="AlphaFoldDB" id="A0A161X5D0"/>